<dbReference type="GO" id="GO:0009306">
    <property type="term" value="P:protein secretion"/>
    <property type="evidence" value="ECO:0007669"/>
    <property type="project" value="UniProtKB-UniRule"/>
</dbReference>
<evidence type="ECO:0000256" key="9">
    <source>
        <dbReference type="RuleBase" id="RU365087"/>
    </source>
</evidence>
<feature type="transmembrane region" description="Helical" evidence="9">
    <location>
        <begin position="6"/>
        <end position="24"/>
    </location>
</feature>
<keyword evidence="7 9" id="KW-0811">Translocation</keyword>
<keyword evidence="4 9" id="KW-0812">Transmembrane</keyword>
<dbReference type="Pfam" id="PF03840">
    <property type="entry name" value="SecG"/>
    <property type="match status" value="1"/>
</dbReference>
<evidence type="ECO:0000313" key="11">
    <source>
        <dbReference type="Proteomes" id="UP000176593"/>
    </source>
</evidence>
<gene>
    <name evidence="10" type="ORF">A3I41_01545</name>
</gene>
<evidence type="ECO:0000256" key="8">
    <source>
        <dbReference type="ARBA" id="ARBA00023136"/>
    </source>
</evidence>
<evidence type="ECO:0000256" key="3">
    <source>
        <dbReference type="ARBA" id="ARBA00022448"/>
    </source>
</evidence>
<comment type="function">
    <text evidence="9">Involved in protein export. Participates in an early event of protein translocation.</text>
</comment>
<sequence>MNIDLILKISTVVLAVLLTVSILLQSRGTGIGAAFGGGGNVYRTKRGAEKKLFQVTIIIAILFFGVSLAAILL</sequence>
<protein>
    <recommendedName>
        <fullName evidence="9">Protein-export membrane protein SecG</fullName>
    </recommendedName>
</protein>
<evidence type="ECO:0000256" key="1">
    <source>
        <dbReference type="ARBA" id="ARBA00004141"/>
    </source>
</evidence>
<keyword evidence="6 9" id="KW-1133">Transmembrane helix</keyword>
<keyword evidence="8 9" id="KW-0472">Membrane</keyword>
<evidence type="ECO:0000256" key="5">
    <source>
        <dbReference type="ARBA" id="ARBA00022927"/>
    </source>
</evidence>
<dbReference type="PRINTS" id="PR01651">
    <property type="entry name" value="SECGEXPORT"/>
</dbReference>
<dbReference type="Proteomes" id="UP000176593">
    <property type="component" value="Unassembled WGS sequence"/>
</dbReference>
<accession>A0A1F7V6X4</accession>
<keyword evidence="9" id="KW-1003">Cell membrane</keyword>
<name>A0A1F7V6X4_9BACT</name>
<comment type="caution">
    <text evidence="10">The sequence shown here is derived from an EMBL/GenBank/DDBJ whole genome shotgun (WGS) entry which is preliminary data.</text>
</comment>
<organism evidence="10 11">
    <name type="scientific">Candidatus Uhrbacteria bacterium RIFCSPLOWO2_02_FULL_48_18</name>
    <dbReference type="NCBI Taxonomy" id="1802408"/>
    <lineage>
        <taxon>Bacteria</taxon>
        <taxon>Candidatus Uhriibacteriota</taxon>
    </lineage>
</organism>
<keyword evidence="5 9" id="KW-0653">Protein transport</keyword>
<evidence type="ECO:0000256" key="2">
    <source>
        <dbReference type="ARBA" id="ARBA00008445"/>
    </source>
</evidence>
<evidence type="ECO:0000256" key="6">
    <source>
        <dbReference type="ARBA" id="ARBA00022989"/>
    </source>
</evidence>
<dbReference type="AlphaFoldDB" id="A0A1F7V6X4"/>
<comment type="similarity">
    <text evidence="2 9">Belongs to the SecG family.</text>
</comment>
<evidence type="ECO:0000313" key="10">
    <source>
        <dbReference type="EMBL" id="OGL86230.1"/>
    </source>
</evidence>
<dbReference type="InterPro" id="IPR004692">
    <property type="entry name" value="SecG"/>
</dbReference>
<dbReference type="EMBL" id="MGEQ01000010">
    <property type="protein sequence ID" value="OGL86230.1"/>
    <property type="molecule type" value="Genomic_DNA"/>
</dbReference>
<feature type="transmembrane region" description="Helical" evidence="9">
    <location>
        <begin position="52"/>
        <end position="72"/>
    </location>
</feature>
<comment type="subcellular location">
    <subcellularLocation>
        <location evidence="9">Cell membrane</location>
        <topology evidence="9">Multi-pass membrane protein</topology>
    </subcellularLocation>
    <subcellularLocation>
        <location evidence="1">Membrane</location>
        <topology evidence="1">Multi-pass membrane protein</topology>
    </subcellularLocation>
</comment>
<evidence type="ECO:0000256" key="7">
    <source>
        <dbReference type="ARBA" id="ARBA00023010"/>
    </source>
</evidence>
<proteinExistence type="inferred from homology"/>
<keyword evidence="3 9" id="KW-0813">Transport</keyword>
<dbReference type="NCBIfam" id="TIGR00810">
    <property type="entry name" value="secG"/>
    <property type="match status" value="1"/>
</dbReference>
<reference evidence="10 11" key="1">
    <citation type="journal article" date="2016" name="Nat. Commun.">
        <title>Thousands of microbial genomes shed light on interconnected biogeochemical processes in an aquifer system.</title>
        <authorList>
            <person name="Anantharaman K."/>
            <person name="Brown C.T."/>
            <person name="Hug L.A."/>
            <person name="Sharon I."/>
            <person name="Castelle C.J."/>
            <person name="Probst A.J."/>
            <person name="Thomas B.C."/>
            <person name="Singh A."/>
            <person name="Wilkins M.J."/>
            <person name="Karaoz U."/>
            <person name="Brodie E.L."/>
            <person name="Williams K.H."/>
            <person name="Hubbard S.S."/>
            <person name="Banfield J.F."/>
        </authorList>
    </citation>
    <scope>NUCLEOTIDE SEQUENCE [LARGE SCALE GENOMIC DNA]</scope>
</reference>
<evidence type="ECO:0000256" key="4">
    <source>
        <dbReference type="ARBA" id="ARBA00022692"/>
    </source>
</evidence>
<dbReference type="GO" id="GO:0015450">
    <property type="term" value="F:protein-transporting ATPase activity"/>
    <property type="evidence" value="ECO:0007669"/>
    <property type="project" value="UniProtKB-UniRule"/>
</dbReference>
<dbReference type="GO" id="GO:0005886">
    <property type="term" value="C:plasma membrane"/>
    <property type="evidence" value="ECO:0007669"/>
    <property type="project" value="UniProtKB-SubCell"/>
</dbReference>